<evidence type="ECO:0000313" key="3">
    <source>
        <dbReference type="Proteomes" id="UP001151760"/>
    </source>
</evidence>
<evidence type="ECO:0000313" key="2">
    <source>
        <dbReference type="EMBL" id="GJS50941.1"/>
    </source>
</evidence>
<sequence length="130" mass="15308">MTYSCYHEGMIAPKWISLSTLCSEPGTTIEIFELFPNIRKLIHNNIRLLRSKKEQEEKSITELLAEERFQKANQALNESQSPQEMRILDLEIQKQQCLEEMKEWMNDLGRKDNIKGGDSNRLYKKCEDNL</sequence>
<protein>
    <submittedName>
        <fullName evidence="2">Uncharacterized protein</fullName>
    </submittedName>
</protein>
<organism evidence="2 3">
    <name type="scientific">Tanacetum coccineum</name>
    <dbReference type="NCBI Taxonomy" id="301880"/>
    <lineage>
        <taxon>Eukaryota</taxon>
        <taxon>Viridiplantae</taxon>
        <taxon>Streptophyta</taxon>
        <taxon>Embryophyta</taxon>
        <taxon>Tracheophyta</taxon>
        <taxon>Spermatophyta</taxon>
        <taxon>Magnoliopsida</taxon>
        <taxon>eudicotyledons</taxon>
        <taxon>Gunneridae</taxon>
        <taxon>Pentapetalae</taxon>
        <taxon>asterids</taxon>
        <taxon>campanulids</taxon>
        <taxon>Asterales</taxon>
        <taxon>Asteraceae</taxon>
        <taxon>Asteroideae</taxon>
        <taxon>Anthemideae</taxon>
        <taxon>Anthemidinae</taxon>
        <taxon>Tanacetum</taxon>
    </lineage>
</organism>
<accession>A0ABQ4WDJ4</accession>
<comment type="caution">
    <text evidence="2">The sequence shown here is derived from an EMBL/GenBank/DDBJ whole genome shotgun (WGS) entry which is preliminary data.</text>
</comment>
<dbReference type="Proteomes" id="UP001151760">
    <property type="component" value="Unassembled WGS sequence"/>
</dbReference>
<keyword evidence="1" id="KW-0175">Coiled coil</keyword>
<dbReference type="EMBL" id="BQNB010008551">
    <property type="protein sequence ID" value="GJS50941.1"/>
    <property type="molecule type" value="Genomic_DNA"/>
</dbReference>
<gene>
    <name evidence="2" type="ORF">Tco_0624303</name>
</gene>
<evidence type="ECO:0000256" key="1">
    <source>
        <dbReference type="SAM" id="Coils"/>
    </source>
</evidence>
<reference evidence="2" key="1">
    <citation type="journal article" date="2022" name="Int. J. Mol. Sci.">
        <title>Draft Genome of Tanacetum Coccineum: Genomic Comparison of Closely Related Tanacetum-Family Plants.</title>
        <authorList>
            <person name="Yamashiro T."/>
            <person name="Shiraishi A."/>
            <person name="Nakayama K."/>
            <person name="Satake H."/>
        </authorList>
    </citation>
    <scope>NUCLEOTIDE SEQUENCE</scope>
</reference>
<keyword evidence="3" id="KW-1185">Reference proteome</keyword>
<reference evidence="2" key="2">
    <citation type="submission" date="2022-01" db="EMBL/GenBank/DDBJ databases">
        <authorList>
            <person name="Yamashiro T."/>
            <person name="Shiraishi A."/>
            <person name="Satake H."/>
            <person name="Nakayama K."/>
        </authorList>
    </citation>
    <scope>NUCLEOTIDE SEQUENCE</scope>
</reference>
<proteinExistence type="predicted"/>
<name>A0ABQ4WDJ4_9ASTR</name>
<feature type="coiled-coil region" evidence="1">
    <location>
        <begin position="46"/>
        <end position="107"/>
    </location>
</feature>